<comment type="caution">
    <text evidence="2">The sequence shown here is derived from an EMBL/GenBank/DDBJ whole genome shotgun (WGS) entry which is preliminary data.</text>
</comment>
<feature type="chain" id="PRO_5006442237" description="Fibronectin type-III domain-containing protein" evidence="1">
    <location>
        <begin position="23"/>
        <end position="233"/>
    </location>
</feature>
<evidence type="ECO:0000256" key="1">
    <source>
        <dbReference type="SAM" id="SignalP"/>
    </source>
</evidence>
<dbReference type="PROSITE" id="PS51257">
    <property type="entry name" value="PROKAR_LIPOPROTEIN"/>
    <property type="match status" value="1"/>
</dbReference>
<dbReference type="Gene3D" id="2.60.40.10">
    <property type="entry name" value="Immunoglobulins"/>
    <property type="match status" value="1"/>
</dbReference>
<dbReference type="RefSeq" id="WP_057840673.1">
    <property type="nucleotide sequence ID" value="NZ_LLXZ01000223.1"/>
</dbReference>
<gene>
    <name evidence="2" type="ORF">CQ12_34430</name>
</gene>
<evidence type="ECO:0008006" key="4">
    <source>
        <dbReference type="Google" id="ProtNLM"/>
    </source>
</evidence>
<dbReference type="AlphaFoldDB" id="A0A0R3KNE2"/>
<sequence>MKTAHRPNGWIVAAAAALSALACPVTGATAEDGRFEKLSVYLERNIQDHDAEIRFEATGGDDGLAALKVLAPGARTMIELKTPDSKLGFRSLTLESPEPEDNRIVRADFPAGAYRFEGTTTKGESLRGEAQLSHVFPKPAAFEYPRPDQKDVRATALTLRWSVPEGIEACAIVIEQTGSAYEIRALLPGSAKSFTVPDGFLRAGKAYKFAIGTIAKDGNRSFIEAGFTTARAR</sequence>
<name>A0A0R3KNE2_9BRAD</name>
<protein>
    <recommendedName>
        <fullName evidence="4">Fibronectin type-III domain-containing protein</fullName>
    </recommendedName>
</protein>
<accession>A0A0R3KNE2</accession>
<organism evidence="2 3">
    <name type="scientific">Bradyrhizobium jicamae</name>
    <dbReference type="NCBI Taxonomy" id="280332"/>
    <lineage>
        <taxon>Bacteria</taxon>
        <taxon>Pseudomonadati</taxon>
        <taxon>Pseudomonadota</taxon>
        <taxon>Alphaproteobacteria</taxon>
        <taxon>Hyphomicrobiales</taxon>
        <taxon>Nitrobacteraceae</taxon>
        <taxon>Bradyrhizobium</taxon>
    </lineage>
</organism>
<evidence type="ECO:0000313" key="2">
    <source>
        <dbReference type="EMBL" id="KRQ93791.1"/>
    </source>
</evidence>
<dbReference type="Proteomes" id="UP000050863">
    <property type="component" value="Unassembled WGS sequence"/>
</dbReference>
<dbReference type="EMBL" id="LLXZ01000223">
    <property type="protein sequence ID" value="KRQ93791.1"/>
    <property type="molecule type" value="Genomic_DNA"/>
</dbReference>
<feature type="signal peptide" evidence="1">
    <location>
        <begin position="1"/>
        <end position="22"/>
    </location>
</feature>
<proteinExistence type="predicted"/>
<keyword evidence="3" id="KW-1185">Reference proteome</keyword>
<dbReference type="STRING" id="280332.CQ12_34430"/>
<dbReference type="InterPro" id="IPR013783">
    <property type="entry name" value="Ig-like_fold"/>
</dbReference>
<keyword evidence="1" id="KW-0732">Signal</keyword>
<dbReference type="OrthoDB" id="8214575at2"/>
<reference evidence="2 3" key="1">
    <citation type="submission" date="2014-03" db="EMBL/GenBank/DDBJ databases">
        <title>Bradyrhizobium valentinum sp. nov., isolated from effective nodules of Lupinus mariae-josephae, a lupine endemic of basic-lime soils in Eastern Spain.</title>
        <authorList>
            <person name="Duran D."/>
            <person name="Rey L."/>
            <person name="Navarro A."/>
            <person name="Busquets A."/>
            <person name="Imperial J."/>
            <person name="Ruiz-Argueso T."/>
        </authorList>
    </citation>
    <scope>NUCLEOTIDE SEQUENCE [LARGE SCALE GENOMIC DNA]</scope>
    <source>
        <strain evidence="2 3">PAC68</strain>
    </source>
</reference>
<evidence type="ECO:0000313" key="3">
    <source>
        <dbReference type="Proteomes" id="UP000050863"/>
    </source>
</evidence>